<protein>
    <submittedName>
        <fullName evidence="5">AraC family transcriptional regulator</fullName>
    </submittedName>
</protein>
<feature type="domain" description="HTH araC/xylS-type" evidence="4">
    <location>
        <begin position="203"/>
        <end position="301"/>
    </location>
</feature>
<dbReference type="RefSeq" id="WP_007007436.1">
    <property type="nucleotide sequence ID" value="NZ_FNSL01000001.1"/>
</dbReference>
<reference evidence="6" key="1">
    <citation type="submission" date="2016-10" db="EMBL/GenBank/DDBJ databases">
        <authorList>
            <person name="Varghese N."/>
            <person name="Submissions S."/>
        </authorList>
    </citation>
    <scope>NUCLEOTIDE SEQUENCE [LARGE SCALE GENOMIC DNA]</scope>
    <source>
        <strain evidence="6">ES.061</strain>
    </source>
</reference>
<dbReference type="PROSITE" id="PS01124">
    <property type="entry name" value="HTH_ARAC_FAMILY_2"/>
    <property type="match status" value="1"/>
</dbReference>
<evidence type="ECO:0000256" key="2">
    <source>
        <dbReference type="ARBA" id="ARBA00023125"/>
    </source>
</evidence>
<dbReference type="SUPFAM" id="SSF46689">
    <property type="entry name" value="Homeodomain-like"/>
    <property type="match status" value="2"/>
</dbReference>
<keyword evidence="2" id="KW-0238">DNA-binding</keyword>
<proteinExistence type="predicted"/>
<dbReference type="PANTHER" id="PTHR46796">
    <property type="entry name" value="HTH-TYPE TRANSCRIPTIONAL ACTIVATOR RHAS-RELATED"/>
    <property type="match status" value="1"/>
</dbReference>
<dbReference type="Gene3D" id="1.10.10.60">
    <property type="entry name" value="Homeodomain-like"/>
    <property type="match status" value="1"/>
</dbReference>
<evidence type="ECO:0000259" key="4">
    <source>
        <dbReference type="PROSITE" id="PS01124"/>
    </source>
</evidence>
<dbReference type="InterPro" id="IPR009057">
    <property type="entry name" value="Homeodomain-like_sf"/>
</dbReference>
<evidence type="ECO:0000256" key="1">
    <source>
        <dbReference type="ARBA" id="ARBA00023015"/>
    </source>
</evidence>
<dbReference type="EMBL" id="FNSL01000001">
    <property type="protein sequence ID" value="SEB48761.1"/>
    <property type="molecule type" value="Genomic_DNA"/>
</dbReference>
<dbReference type="InterPro" id="IPR018060">
    <property type="entry name" value="HTH_AraC"/>
</dbReference>
<keyword evidence="1" id="KW-0805">Transcription regulation</keyword>
<gene>
    <name evidence="5" type="ORF">SAMN05216452_1607</name>
</gene>
<dbReference type="PANTHER" id="PTHR46796:SF6">
    <property type="entry name" value="ARAC SUBFAMILY"/>
    <property type="match status" value="1"/>
</dbReference>
<name>A0A1H4JR32_9HYPH</name>
<keyword evidence="3" id="KW-0804">Transcription</keyword>
<dbReference type="GO" id="GO:0003700">
    <property type="term" value="F:DNA-binding transcription factor activity"/>
    <property type="evidence" value="ECO:0007669"/>
    <property type="project" value="InterPro"/>
</dbReference>
<organism evidence="5 6">
    <name type="scientific">Nitratireductor aquibiodomus</name>
    <dbReference type="NCBI Taxonomy" id="204799"/>
    <lineage>
        <taxon>Bacteria</taxon>
        <taxon>Pseudomonadati</taxon>
        <taxon>Pseudomonadota</taxon>
        <taxon>Alphaproteobacteria</taxon>
        <taxon>Hyphomicrobiales</taxon>
        <taxon>Phyllobacteriaceae</taxon>
        <taxon>Nitratireductor</taxon>
    </lineage>
</organism>
<accession>A0A1H4JR32</accession>
<evidence type="ECO:0000256" key="3">
    <source>
        <dbReference type="ARBA" id="ARBA00023163"/>
    </source>
</evidence>
<evidence type="ECO:0000313" key="5">
    <source>
        <dbReference type="EMBL" id="SEB48761.1"/>
    </source>
</evidence>
<keyword evidence="6" id="KW-1185">Reference proteome</keyword>
<dbReference type="GO" id="GO:0043565">
    <property type="term" value="F:sequence-specific DNA binding"/>
    <property type="evidence" value="ECO:0007669"/>
    <property type="project" value="InterPro"/>
</dbReference>
<dbReference type="InterPro" id="IPR050204">
    <property type="entry name" value="AraC_XylS_family_regulators"/>
</dbReference>
<dbReference type="Proteomes" id="UP000199064">
    <property type="component" value="Unassembled WGS sequence"/>
</dbReference>
<evidence type="ECO:0000313" key="6">
    <source>
        <dbReference type="Proteomes" id="UP000199064"/>
    </source>
</evidence>
<dbReference type="SMART" id="SM00342">
    <property type="entry name" value="HTH_ARAC"/>
    <property type="match status" value="1"/>
</dbReference>
<dbReference type="Pfam" id="PF12833">
    <property type="entry name" value="HTH_18"/>
    <property type="match status" value="1"/>
</dbReference>
<sequence length="302" mass="32468">MGRGVVGNGCLDSSRQRSGNCVFEEFPQITGPRLATRLGGVTHVSRPPGSLVIPRSRHNLISVHLGPVPGMQVAVGSDRLMVFDAVPGTILIAPAGASVRSSWPCARESITVILPEAGVAELLAEEAGRGIAGFSPLPLGTTDGWVLTIAEQLRTELADARQPNELLVESLIAVLGVHLLRNQSGNSRTTCTANGGLSKKQIKLVTDYLEDNFASKISVADLAAIAGLSRHYFIQAFARSFGKTPHGYVIDRRLNFAEELILKGDHSIANIAYLSGFSSQSHLTATMRKNRNRTPMQLRRSR</sequence>
<dbReference type="AlphaFoldDB" id="A0A1H4JR32"/>